<dbReference type="Proteomes" id="UP000322667">
    <property type="component" value="Chromosome A11"/>
</dbReference>
<accession>A0A5D2N9S9</accession>
<evidence type="ECO:0000313" key="1">
    <source>
        <dbReference type="EMBL" id="TYI00204.1"/>
    </source>
</evidence>
<dbReference type="AlphaFoldDB" id="A0A5D2N9S9"/>
<dbReference type="EMBL" id="CM017620">
    <property type="protein sequence ID" value="TYI00204.1"/>
    <property type="molecule type" value="Genomic_DNA"/>
</dbReference>
<protein>
    <submittedName>
        <fullName evidence="1">Uncharacterized protein</fullName>
    </submittedName>
</protein>
<organism evidence="1 2">
    <name type="scientific">Gossypium tomentosum</name>
    <name type="common">Hawaiian cotton</name>
    <name type="synonym">Gossypium sandvicense</name>
    <dbReference type="NCBI Taxonomy" id="34277"/>
    <lineage>
        <taxon>Eukaryota</taxon>
        <taxon>Viridiplantae</taxon>
        <taxon>Streptophyta</taxon>
        <taxon>Embryophyta</taxon>
        <taxon>Tracheophyta</taxon>
        <taxon>Spermatophyta</taxon>
        <taxon>Magnoliopsida</taxon>
        <taxon>eudicotyledons</taxon>
        <taxon>Gunneridae</taxon>
        <taxon>Pentapetalae</taxon>
        <taxon>rosids</taxon>
        <taxon>malvids</taxon>
        <taxon>Malvales</taxon>
        <taxon>Malvaceae</taxon>
        <taxon>Malvoideae</taxon>
        <taxon>Gossypium</taxon>
    </lineage>
</organism>
<evidence type="ECO:0000313" key="2">
    <source>
        <dbReference type="Proteomes" id="UP000322667"/>
    </source>
</evidence>
<proteinExistence type="predicted"/>
<sequence length="63" mass="6949">MYGPGLKIGSTSINRGVSLRESYTTLYEGWGQNLDKRTIHSIDGSSINYLVNNISNSSKAFVH</sequence>
<reference evidence="1 2" key="1">
    <citation type="submission" date="2019-07" db="EMBL/GenBank/DDBJ databases">
        <title>WGS assembly of Gossypium tomentosum.</title>
        <authorList>
            <person name="Chen Z.J."/>
            <person name="Sreedasyam A."/>
            <person name="Ando A."/>
            <person name="Song Q."/>
            <person name="De L."/>
            <person name="Hulse-Kemp A."/>
            <person name="Ding M."/>
            <person name="Ye W."/>
            <person name="Kirkbride R."/>
            <person name="Jenkins J."/>
            <person name="Plott C."/>
            <person name="Lovell J."/>
            <person name="Lin Y.-M."/>
            <person name="Vaughn R."/>
            <person name="Liu B."/>
            <person name="Li W."/>
            <person name="Simpson S."/>
            <person name="Scheffler B."/>
            <person name="Saski C."/>
            <person name="Grover C."/>
            <person name="Hu G."/>
            <person name="Conover J."/>
            <person name="Carlson J."/>
            <person name="Shu S."/>
            <person name="Boston L."/>
            <person name="Williams M."/>
            <person name="Peterson D."/>
            <person name="Mcgee K."/>
            <person name="Jones D."/>
            <person name="Wendel J."/>
            <person name="Stelly D."/>
            <person name="Grimwood J."/>
            <person name="Schmutz J."/>
        </authorList>
    </citation>
    <scope>NUCLEOTIDE SEQUENCE [LARGE SCALE GENOMIC DNA]</scope>
    <source>
        <strain evidence="1">7179.01</strain>
    </source>
</reference>
<gene>
    <name evidence="1" type="ORF">ES332_A11G117000v1</name>
</gene>
<keyword evidence="2" id="KW-1185">Reference proteome</keyword>
<name>A0A5D2N9S9_GOSTO</name>